<dbReference type="Proteomes" id="UP001140949">
    <property type="component" value="Unassembled WGS sequence"/>
</dbReference>
<evidence type="ECO:0000256" key="1">
    <source>
        <dbReference type="SAM" id="MobiDB-lite"/>
    </source>
</evidence>
<feature type="compositionally biased region" description="Basic and acidic residues" evidence="1">
    <location>
        <begin position="64"/>
        <end position="87"/>
    </location>
</feature>
<protein>
    <submittedName>
        <fullName evidence="2">Uncharacterized protein</fullName>
    </submittedName>
</protein>
<reference evidence="2" key="1">
    <citation type="journal article" date="2023" name="GigaByte">
        <title>Genome assembly of the bearded iris, Iris pallida Lam.</title>
        <authorList>
            <person name="Bruccoleri R.E."/>
            <person name="Oakeley E.J."/>
            <person name="Faust A.M.E."/>
            <person name="Altorfer M."/>
            <person name="Dessus-Babus S."/>
            <person name="Burckhardt D."/>
            <person name="Oertli M."/>
            <person name="Naumann U."/>
            <person name="Petersen F."/>
            <person name="Wong J."/>
        </authorList>
    </citation>
    <scope>NUCLEOTIDE SEQUENCE</scope>
    <source>
        <strain evidence="2">GSM-AAB239-AS_SAM_17_03QT</strain>
    </source>
</reference>
<reference evidence="2" key="2">
    <citation type="submission" date="2023-04" db="EMBL/GenBank/DDBJ databases">
        <authorList>
            <person name="Bruccoleri R.E."/>
            <person name="Oakeley E.J."/>
            <person name="Faust A.-M."/>
            <person name="Dessus-Babus S."/>
            <person name="Altorfer M."/>
            <person name="Burckhardt D."/>
            <person name="Oertli M."/>
            <person name="Naumann U."/>
            <person name="Petersen F."/>
            <person name="Wong J."/>
        </authorList>
    </citation>
    <scope>NUCLEOTIDE SEQUENCE</scope>
    <source>
        <strain evidence="2">GSM-AAB239-AS_SAM_17_03QT</strain>
        <tissue evidence="2">Leaf</tissue>
    </source>
</reference>
<feature type="region of interest" description="Disordered" evidence="1">
    <location>
        <begin position="1"/>
        <end position="49"/>
    </location>
</feature>
<proteinExistence type="predicted"/>
<dbReference type="AlphaFoldDB" id="A0AAX6I4V7"/>
<organism evidence="2 3">
    <name type="scientific">Iris pallida</name>
    <name type="common">Sweet iris</name>
    <dbReference type="NCBI Taxonomy" id="29817"/>
    <lineage>
        <taxon>Eukaryota</taxon>
        <taxon>Viridiplantae</taxon>
        <taxon>Streptophyta</taxon>
        <taxon>Embryophyta</taxon>
        <taxon>Tracheophyta</taxon>
        <taxon>Spermatophyta</taxon>
        <taxon>Magnoliopsida</taxon>
        <taxon>Liliopsida</taxon>
        <taxon>Asparagales</taxon>
        <taxon>Iridaceae</taxon>
        <taxon>Iridoideae</taxon>
        <taxon>Irideae</taxon>
        <taxon>Iris</taxon>
    </lineage>
</organism>
<dbReference type="EMBL" id="JANAVB010004797">
    <property type="protein sequence ID" value="KAJ6847953.1"/>
    <property type="molecule type" value="Genomic_DNA"/>
</dbReference>
<feature type="compositionally biased region" description="Basic residues" evidence="1">
    <location>
        <begin position="17"/>
        <end position="29"/>
    </location>
</feature>
<evidence type="ECO:0000313" key="2">
    <source>
        <dbReference type="EMBL" id="KAJ6847953.1"/>
    </source>
</evidence>
<accession>A0AAX6I4V7</accession>
<evidence type="ECO:0000313" key="3">
    <source>
        <dbReference type="Proteomes" id="UP001140949"/>
    </source>
</evidence>
<feature type="region of interest" description="Disordered" evidence="1">
    <location>
        <begin position="64"/>
        <end position="123"/>
    </location>
</feature>
<comment type="caution">
    <text evidence="2">The sequence shown here is derived from an EMBL/GenBank/DDBJ whole genome shotgun (WGS) entry which is preliminary data.</text>
</comment>
<gene>
    <name evidence="2" type="ORF">M6B38_115625</name>
</gene>
<name>A0AAX6I4V7_IRIPA</name>
<feature type="compositionally biased region" description="Basic residues" evidence="1">
    <location>
        <begin position="103"/>
        <end position="116"/>
    </location>
</feature>
<keyword evidence="3" id="KW-1185">Reference proteome</keyword>
<sequence>MVLSTLERTNPAEKSEKKGKKEKSKRRRSPKELGRARPRVPSMPTRTRQLRVATSSMAVLHRNLNHDGVADNHRGGRRSHGEAGRPVEEEDEVRWPPCSVVGKRQRSYREKNRRGRHMEVVRA</sequence>